<accession>W7XI59</accession>
<evidence type="ECO:0000256" key="1">
    <source>
        <dbReference type="SAM" id="Phobius"/>
    </source>
</evidence>
<dbReference type="EMBL" id="GG662603">
    <property type="protein sequence ID" value="EWS73029.1"/>
    <property type="molecule type" value="Genomic_DNA"/>
</dbReference>
<dbReference type="KEGG" id="tet:TTHERM_000149838"/>
<dbReference type="RefSeq" id="XP_012654426.1">
    <property type="nucleotide sequence ID" value="XM_012798972.1"/>
</dbReference>
<evidence type="ECO:0000313" key="2">
    <source>
        <dbReference type="EMBL" id="EWS73029.1"/>
    </source>
</evidence>
<dbReference type="GeneID" id="24437546"/>
<dbReference type="AlphaFoldDB" id="W7XI59"/>
<feature type="transmembrane region" description="Helical" evidence="1">
    <location>
        <begin position="103"/>
        <end position="124"/>
    </location>
</feature>
<organism evidence="2 3">
    <name type="scientific">Tetrahymena thermophila (strain SB210)</name>
    <dbReference type="NCBI Taxonomy" id="312017"/>
    <lineage>
        <taxon>Eukaryota</taxon>
        <taxon>Sar</taxon>
        <taxon>Alveolata</taxon>
        <taxon>Ciliophora</taxon>
        <taxon>Intramacronucleata</taxon>
        <taxon>Oligohymenophorea</taxon>
        <taxon>Hymenostomatida</taxon>
        <taxon>Tetrahymenina</taxon>
        <taxon>Tetrahymenidae</taxon>
        <taxon>Tetrahymena</taxon>
    </lineage>
</organism>
<dbReference type="Proteomes" id="UP000009168">
    <property type="component" value="Unassembled WGS sequence"/>
</dbReference>
<gene>
    <name evidence="2" type="ORF">TTHERM_000149838</name>
</gene>
<evidence type="ECO:0000313" key="3">
    <source>
        <dbReference type="Proteomes" id="UP000009168"/>
    </source>
</evidence>
<proteinExistence type="predicted"/>
<keyword evidence="3" id="KW-1185">Reference proteome</keyword>
<dbReference type="InParanoid" id="W7XI59"/>
<reference evidence="3" key="1">
    <citation type="journal article" date="2006" name="PLoS Biol.">
        <title>Macronuclear genome sequence of the ciliate Tetrahymena thermophila, a model eukaryote.</title>
        <authorList>
            <person name="Eisen J.A."/>
            <person name="Coyne R.S."/>
            <person name="Wu M."/>
            <person name="Wu D."/>
            <person name="Thiagarajan M."/>
            <person name="Wortman J.R."/>
            <person name="Badger J.H."/>
            <person name="Ren Q."/>
            <person name="Amedeo P."/>
            <person name="Jones K.M."/>
            <person name="Tallon L.J."/>
            <person name="Delcher A.L."/>
            <person name="Salzberg S.L."/>
            <person name="Silva J.C."/>
            <person name="Haas B.J."/>
            <person name="Majoros W.H."/>
            <person name="Farzad M."/>
            <person name="Carlton J.M."/>
            <person name="Smith R.K. Jr."/>
            <person name="Garg J."/>
            <person name="Pearlman R.E."/>
            <person name="Karrer K.M."/>
            <person name="Sun L."/>
            <person name="Manning G."/>
            <person name="Elde N.C."/>
            <person name="Turkewitz A.P."/>
            <person name="Asai D.J."/>
            <person name="Wilkes D.E."/>
            <person name="Wang Y."/>
            <person name="Cai H."/>
            <person name="Collins K."/>
            <person name="Stewart B.A."/>
            <person name="Lee S.R."/>
            <person name="Wilamowska K."/>
            <person name="Weinberg Z."/>
            <person name="Ruzzo W.L."/>
            <person name="Wloga D."/>
            <person name="Gaertig J."/>
            <person name="Frankel J."/>
            <person name="Tsao C.-C."/>
            <person name="Gorovsky M.A."/>
            <person name="Keeling P.J."/>
            <person name="Waller R.F."/>
            <person name="Patron N.J."/>
            <person name="Cherry J.M."/>
            <person name="Stover N.A."/>
            <person name="Krieger C.J."/>
            <person name="del Toro C."/>
            <person name="Ryder H.F."/>
            <person name="Williamson S.C."/>
            <person name="Barbeau R.A."/>
            <person name="Hamilton E.P."/>
            <person name="Orias E."/>
        </authorList>
    </citation>
    <scope>NUCLEOTIDE SEQUENCE [LARGE SCALE GENOMIC DNA]</scope>
    <source>
        <strain evidence="3">SB210</strain>
    </source>
</reference>
<sequence>MLLKQTYNYQMILYYFQLYQEQQYQLSHAYQQGKKRVLISFFRLNSIQGLNHLKFSLGISPTNSTIKQQHHSLKISLKIFIQKDLISYLKDSINHYLSNQQNYCYLIYLCLCCYYLILQTLTIMLLQKTRLLQVLMMFVLVARMNLKSQKKLEHKLLKRQNQCNPLGQYQITIQLLIADCQLFLLSRLSSKAKIPFDFITLQNILKDLLTTGNYQIQKLLLHSLVAAFAITATQF</sequence>
<keyword evidence="1 2" id="KW-0812">Transmembrane</keyword>
<keyword evidence="1" id="KW-0472">Membrane</keyword>
<name>W7XI59_TETTS</name>
<protein>
    <submittedName>
        <fullName evidence="2">Transmembrane protein, putative</fullName>
    </submittedName>
</protein>
<keyword evidence="1" id="KW-1133">Transmembrane helix</keyword>